<keyword evidence="3" id="KW-1185">Reference proteome</keyword>
<comment type="caution">
    <text evidence="2">The sequence shown here is derived from an EMBL/GenBank/DDBJ whole genome shotgun (WGS) entry which is preliminary data.</text>
</comment>
<dbReference type="RefSeq" id="WP_263003028.1">
    <property type="nucleotide sequence ID" value="NZ_JAOTEM010000002.1"/>
</dbReference>
<dbReference type="EMBL" id="JAOTEM010000002">
    <property type="protein sequence ID" value="MCU7617590.1"/>
    <property type="molecule type" value="Genomic_DNA"/>
</dbReference>
<dbReference type="Pfam" id="PF20033">
    <property type="entry name" value="DUF6438"/>
    <property type="match status" value="1"/>
</dbReference>
<sequence length="300" mass="35073">MKKVFSLLIVCFQLSLFYSQDKKVFNKIDSLNTAKEVQEFLDNDKNKINYYLNVEDRIDYDRYCTLIADSLNLNQKWQKADFDSNGLTDLLVTGKTSDAAKTIYILDKGDHFESKNLSKGQLFEQCSFSIVKDHTIEYHSVKILNRYGFTKRLTENLVYRFGEFIEENKIPERHNILEIQFETSGSHWNKSVLKMEIVSNRDVTWISRNDGFLTTGVYTTKLSKEKFKEIVDLLNYINFENLADEYEVGYSDAATIYLKVTYDNFKVKNIRDTGGMGTRGLRKLYDILDDLKGNQQWTKL</sequence>
<dbReference type="Proteomes" id="UP001208649">
    <property type="component" value="Unassembled WGS sequence"/>
</dbReference>
<organism evidence="2 3">
    <name type="scientific">Chryseobacterium edaphi</name>
    <dbReference type="NCBI Taxonomy" id="2976532"/>
    <lineage>
        <taxon>Bacteria</taxon>
        <taxon>Pseudomonadati</taxon>
        <taxon>Bacteroidota</taxon>
        <taxon>Flavobacteriia</taxon>
        <taxon>Flavobacteriales</taxon>
        <taxon>Weeksellaceae</taxon>
        <taxon>Chryseobacterium group</taxon>
        <taxon>Chryseobacterium</taxon>
    </lineage>
</organism>
<name>A0ABT2W5X1_9FLAO</name>
<evidence type="ECO:0000259" key="1">
    <source>
        <dbReference type="Pfam" id="PF20033"/>
    </source>
</evidence>
<dbReference type="InterPro" id="IPR045497">
    <property type="entry name" value="DUF6438"/>
</dbReference>
<protein>
    <submittedName>
        <fullName evidence="2">DUF6438 domain-containing protein</fullName>
    </submittedName>
</protein>
<reference evidence="3" key="1">
    <citation type="submission" date="2023-07" db="EMBL/GenBank/DDBJ databases">
        <title>Chryseobacterium sp. strain PBS4-4 Genome sequencing and assembly.</title>
        <authorList>
            <person name="Jung Y."/>
        </authorList>
    </citation>
    <scope>NUCLEOTIDE SEQUENCE [LARGE SCALE GENOMIC DNA]</scope>
    <source>
        <strain evidence="3">PBS4-4</strain>
    </source>
</reference>
<evidence type="ECO:0000313" key="3">
    <source>
        <dbReference type="Proteomes" id="UP001208649"/>
    </source>
</evidence>
<proteinExistence type="predicted"/>
<gene>
    <name evidence="2" type="ORF">NZ698_10315</name>
</gene>
<evidence type="ECO:0000313" key="2">
    <source>
        <dbReference type="EMBL" id="MCU7617590.1"/>
    </source>
</evidence>
<accession>A0ABT2W5X1</accession>
<feature type="domain" description="DUF6438" evidence="1">
    <location>
        <begin position="189"/>
        <end position="291"/>
    </location>
</feature>